<dbReference type="AlphaFoldDB" id="A0A9P6B8Y3"/>
<comment type="function">
    <text evidence="9">Essential for the assembly of ubiquinol-cytochrome c reductase. It has a direct effect on the correct occurrence of the Rieske protein, core 4, core 5 and apocytochrome b.</text>
</comment>
<evidence type="ECO:0000256" key="9">
    <source>
        <dbReference type="ARBA" id="ARBA00025413"/>
    </source>
</evidence>
<evidence type="ECO:0000256" key="1">
    <source>
        <dbReference type="ARBA" id="ARBA00004434"/>
    </source>
</evidence>
<dbReference type="Proteomes" id="UP000886523">
    <property type="component" value="Unassembled WGS sequence"/>
</dbReference>
<feature type="compositionally biased region" description="Basic and acidic residues" evidence="10">
    <location>
        <begin position="59"/>
        <end position="79"/>
    </location>
</feature>
<evidence type="ECO:0000256" key="7">
    <source>
        <dbReference type="ARBA" id="ARBA00023136"/>
    </source>
</evidence>
<accession>A0A9P6B8Y3</accession>
<evidence type="ECO:0000256" key="5">
    <source>
        <dbReference type="ARBA" id="ARBA00022989"/>
    </source>
</evidence>
<dbReference type="OrthoDB" id="5576752at2759"/>
<comment type="subcellular location">
    <subcellularLocation>
        <location evidence="1">Mitochondrion inner membrane</location>
        <topology evidence="1">Single-pass membrane protein</topology>
    </subcellularLocation>
</comment>
<keyword evidence="4" id="KW-0999">Mitochondrion inner membrane</keyword>
<organism evidence="12 13">
    <name type="scientific">Hydnum rufescens UP504</name>
    <dbReference type="NCBI Taxonomy" id="1448309"/>
    <lineage>
        <taxon>Eukaryota</taxon>
        <taxon>Fungi</taxon>
        <taxon>Dikarya</taxon>
        <taxon>Basidiomycota</taxon>
        <taxon>Agaricomycotina</taxon>
        <taxon>Agaricomycetes</taxon>
        <taxon>Cantharellales</taxon>
        <taxon>Hydnaceae</taxon>
        <taxon>Hydnum</taxon>
    </lineage>
</organism>
<comment type="similarity">
    <text evidence="2">Belongs to the CBP4 family.</text>
</comment>
<evidence type="ECO:0008006" key="14">
    <source>
        <dbReference type="Google" id="ProtNLM"/>
    </source>
</evidence>
<evidence type="ECO:0000256" key="2">
    <source>
        <dbReference type="ARBA" id="ARBA00006780"/>
    </source>
</evidence>
<evidence type="ECO:0000256" key="11">
    <source>
        <dbReference type="SAM" id="Phobius"/>
    </source>
</evidence>
<reference evidence="12" key="1">
    <citation type="journal article" date="2020" name="Nat. Commun.">
        <title>Large-scale genome sequencing of mycorrhizal fungi provides insights into the early evolution of symbiotic traits.</title>
        <authorList>
            <person name="Miyauchi S."/>
            <person name="Kiss E."/>
            <person name="Kuo A."/>
            <person name="Drula E."/>
            <person name="Kohler A."/>
            <person name="Sanchez-Garcia M."/>
            <person name="Morin E."/>
            <person name="Andreopoulos B."/>
            <person name="Barry K.W."/>
            <person name="Bonito G."/>
            <person name="Buee M."/>
            <person name="Carver A."/>
            <person name="Chen C."/>
            <person name="Cichocki N."/>
            <person name="Clum A."/>
            <person name="Culley D."/>
            <person name="Crous P.W."/>
            <person name="Fauchery L."/>
            <person name="Girlanda M."/>
            <person name="Hayes R.D."/>
            <person name="Keri Z."/>
            <person name="LaButti K."/>
            <person name="Lipzen A."/>
            <person name="Lombard V."/>
            <person name="Magnuson J."/>
            <person name="Maillard F."/>
            <person name="Murat C."/>
            <person name="Nolan M."/>
            <person name="Ohm R.A."/>
            <person name="Pangilinan J."/>
            <person name="Pereira M.F."/>
            <person name="Perotto S."/>
            <person name="Peter M."/>
            <person name="Pfister S."/>
            <person name="Riley R."/>
            <person name="Sitrit Y."/>
            <person name="Stielow J.B."/>
            <person name="Szollosi G."/>
            <person name="Zifcakova L."/>
            <person name="Stursova M."/>
            <person name="Spatafora J.W."/>
            <person name="Tedersoo L."/>
            <person name="Vaario L.M."/>
            <person name="Yamada A."/>
            <person name="Yan M."/>
            <person name="Wang P."/>
            <person name="Xu J."/>
            <person name="Bruns T."/>
            <person name="Baldrian P."/>
            <person name="Vilgalys R."/>
            <person name="Dunand C."/>
            <person name="Henrissat B."/>
            <person name="Grigoriev I.V."/>
            <person name="Hibbett D."/>
            <person name="Nagy L.G."/>
            <person name="Martin F.M."/>
        </authorList>
    </citation>
    <scope>NUCLEOTIDE SEQUENCE</scope>
    <source>
        <strain evidence="12">UP504</strain>
    </source>
</reference>
<keyword evidence="3 11" id="KW-0812">Transmembrane</keyword>
<evidence type="ECO:0000256" key="10">
    <source>
        <dbReference type="SAM" id="MobiDB-lite"/>
    </source>
</evidence>
<feature type="transmembrane region" description="Helical" evidence="11">
    <location>
        <begin position="6"/>
        <end position="25"/>
    </location>
</feature>
<evidence type="ECO:0000256" key="8">
    <source>
        <dbReference type="ARBA" id="ARBA00023186"/>
    </source>
</evidence>
<keyword evidence="13" id="KW-1185">Reference proteome</keyword>
<name>A0A9P6B8Y3_9AGAM</name>
<dbReference type="EMBL" id="MU128915">
    <property type="protein sequence ID" value="KAF9519943.1"/>
    <property type="molecule type" value="Genomic_DNA"/>
</dbReference>
<evidence type="ECO:0000256" key="4">
    <source>
        <dbReference type="ARBA" id="ARBA00022792"/>
    </source>
</evidence>
<protein>
    <recommendedName>
        <fullName evidence="14">Assembly factor cbp4</fullName>
    </recommendedName>
</protein>
<evidence type="ECO:0000313" key="12">
    <source>
        <dbReference type="EMBL" id="KAF9519943.1"/>
    </source>
</evidence>
<gene>
    <name evidence="12" type="ORF">BS47DRAFT_1336677</name>
</gene>
<evidence type="ECO:0000256" key="6">
    <source>
        <dbReference type="ARBA" id="ARBA00023128"/>
    </source>
</evidence>
<evidence type="ECO:0000313" key="13">
    <source>
        <dbReference type="Proteomes" id="UP000886523"/>
    </source>
</evidence>
<dbReference type="Pfam" id="PF07960">
    <property type="entry name" value="CBP4"/>
    <property type="match status" value="1"/>
</dbReference>
<sequence>MPAPVAWGRFGLLTVLLIGVGYSTMKFTSPSEKELYDSLAPDLKKKVDAQRAARQNVQSDKEMMGNPDEAKPIWKEKSK</sequence>
<dbReference type="InterPro" id="IPR012420">
    <property type="entry name" value="Cbp4"/>
</dbReference>
<feature type="region of interest" description="Disordered" evidence="10">
    <location>
        <begin position="47"/>
        <end position="79"/>
    </location>
</feature>
<keyword evidence="5 11" id="KW-1133">Transmembrane helix</keyword>
<keyword evidence="7 11" id="KW-0472">Membrane</keyword>
<keyword evidence="8" id="KW-0143">Chaperone</keyword>
<comment type="caution">
    <text evidence="12">The sequence shown here is derived from an EMBL/GenBank/DDBJ whole genome shotgun (WGS) entry which is preliminary data.</text>
</comment>
<keyword evidence="6" id="KW-0496">Mitochondrion</keyword>
<evidence type="ECO:0000256" key="3">
    <source>
        <dbReference type="ARBA" id="ARBA00022692"/>
    </source>
</evidence>
<dbReference type="GO" id="GO:0005743">
    <property type="term" value="C:mitochondrial inner membrane"/>
    <property type="evidence" value="ECO:0007669"/>
    <property type="project" value="UniProtKB-SubCell"/>
</dbReference>
<proteinExistence type="inferred from homology"/>